<dbReference type="Proteomes" id="UP000694918">
    <property type="component" value="Unplaced"/>
</dbReference>
<feature type="region of interest" description="Disordered" evidence="1">
    <location>
        <begin position="1"/>
        <end position="28"/>
    </location>
</feature>
<feature type="non-terminal residue" evidence="4">
    <location>
        <position position="142"/>
    </location>
</feature>
<gene>
    <name evidence="4" type="primary">LOC105118038</name>
</gene>
<protein>
    <submittedName>
        <fullName evidence="4">Uncharacterized protein LOC105118038</fullName>
    </submittedName>
</protein>
<dbReference type="Pfam" id="PF13966">
    <property type="entry name" value="zf-RVT"/>
    <property type="match status" value="1"/>
</dbReference>
<evidence type="ECO:0000313" key="4">
    <source>
        <dbReference type="RefSeq" id="XP_011014181.1"/>
    </source>
</evidence>
<sequence>MTLTAMIHISPPSPPADATEANSTAKSTHTIPRAVAAEAPAADSLSLADFVGAAASNTAPTVSNQHCPLDKFSRLAWSAWCPAHFWTIKTPQNCSWAWRKILKLRSEWHDIVWFKNAVPRHSFLLWVAVQQKLTTQDRLHRF</sequence>
<dbReference type="AlphaFoldDB" id="A0AAJ6TMZ0"/>
<proteinExistence type="predicted"/>
<dbReference type="GeneID" id="105118038"/>
<reference evidence="4" key="1">
    <citation type="submission" date="2025-08" db="UniProtKB">
        <authorList>
            <consortium name="RefSeq"/>
        </authorList>
    </citation>
    <scope>IDENTIFICATION</scope>
</reference>
<organism evidence="3 4">
    <name type="scientific">Populus euphratica</name>
    <name type="common">Euphrates poplar</name>
    <dbReference type="NCBI Taxonomy" id="75702"/>
    <lineage>
        <taxon>Eukaryota</taxon>
        <taxon>Viridiplantae</taxon>
        <taxon>Streptophyta</taxon>
        <taxon>Embryophyta</taxon>
        <taxon>Tracheophyta</taxon>
        <taxon>Spermatophyta</taxon>
        <taxon>Magnoliopsida</taxon>
        <taxon>eudicotyledons</taxon>
        <taxon>Gunneridae</taxon>
        <taxon>Pentapetalae</taxon>
        <taxon>rosids</taxon>
        <taxon>fabids</taxon>
        <taxon>Malpighiales</taxon>
        <taxon>Salicaceae</taxon>
        <taxon>Saliceae</taxon>
        <taxon>Populus</taxon>
    </lineage>
</organism>
<accession>A0AAJ6TMZ0</accession>
<keyword evidence="3" id="KW-1185">Reference proteome</keyword>
<evidence type="ECO:0000259" key="2">
    <source>
        <dbReference type="Pfam" id="PF13966"/>
    </source>
</evidence>
<evidence type="ECO:0000256" key="1">
    <source>
        <dbReference type="SAM" id="MobiDB-lite"/>
    </source>
</evidence>
<dbReference type="KEGG" id="peu:105118038"/>
<name>A0AAJ6TMZ0_POPEU</name>
<evidence type="ECO:0000313" key="3">
    <source>
        <dbReference type="Proteomes" id="UP000694918"/>
    </source>
</evidence>
<feature type="domain" description="Reverse transcriptase zinc-binding" evidence="2">
    <location>
        <begin position="98"/>
        <end position="141"/>
    </location>
</feature>
<dbReference type="InterPro" id="IPR026960">
    <property type="entry name" value="RVT-Znf"/>
</dbReference>
<dbReference type="RefSeq" id="XP_011014181.1">
    <property type="nucleotide sequence ID" value="XM_011015879.1"/>
</dbReference>